<feature type="non-terminal residue" evidence="5">
    <location>
        <position position="1"/>
    </location>
</feature>
<evidence type="ECO:0000313" key="6">
    <source>
        <dbReference type="Proteomes" id="UP001459277"/>
    </source>
</evidence>
<accession>A0AAW2DJA3</accession>
<feature type="domain" description="C-JID" evidence="4">
    <location>
        <begin position="17"/>
        <end position="157"/>
    </location>
</feature>
<evidence type="ECO:0000256" key="3">
    <source>
        <dbReference type="SAM" id="MobiDB-lite"/>
    </source>
</evidence>
<keyword evidence="6" id="KW-1185">Reference proteome</keyword>
<evidence type="ECO:0000256" key="2">
    <source>
        <dbReference type="ARBA" id="ARBA00022737"/>
    </source>
</evidence>
<evidence type="ECO:0000256" key="1">
    <source>
        <dbReference type="ARBA" id="ARBA00022614"/>
    </source>
</evidence>
<evidence type="ECO:0000313" key="5">
    <source>
        <dbReference type="EMBL" id="KAL0010740.1"/>
    </source>
</evidence>
<evidence type="ECO:0000259" key="4">
    <source>
        <dbReference type="Pfam" id="PF20160"/>
    </source>
</evidence>
<name>A0AAW2DJA3_9ROSI</name>
<dbReference type="InterPro" id="IPR045344">
    <property type="entry name" value="C-JID"/>
</dbReference>
<feature type="region of interest" description="Disordered" evidence="3">
    <location>
        <begin position="187"/>
        <end position="224"/>
    </location>
</feature>
<keyword evidence="1" id="KW-0433">Leucine-rich repeat</keyword>
<keyword evidence="2" id="KW-0677">Repeat</keyword>
<dbReference type="EMBL" id="JAZDWU010000002">
    <property type="protein sequence ID" value="KAL0010740.1"/>
    <property type="molecule type" value="Genomic_DNA"/>
</dbReference>
<feature type="compositionally biased region" description="Basic and acidic residues" evidence="3">
    <location>
        <begin position="187"/>
        <end position="198"/>
    </location>
</feature>
<comment type="caution">
    <text evidence="5">The sequence shown here is derived from an EMBL/GenBank/DDBJ whole genome shotgun (WGS) entry which is preliminary data.</text>
</comment>
<organism evidence="5 6">
    <name type="scientific">Lithocarpus litseifolius</name>
    <dbReference type="NCBI Taxonomy" id="425828"/>
    <lineage>
        <taxon>Eukaryota</taxon>
        <taxon>Viridiplantae</taxon>
        <taxon>Streptophyta</taxon>
        <taxon>Embryophyta</taxon>
        <taxon>Tracheophyta</taxon>
        <taxon>Spermatophyta</taxon>
        <taxon>Magnoliopsida</taxon>
        <taxon>eudicotyledons</taxon>
        <taxon>Gunneridae</taxon>
        <taxon>Pentapetalae</taxon>
        <taxon>rosids</taxon>
        <taxon>fabids</taxon>
        <taxon>Fagales</taxon>
        <taxon>Fagaceae</taxon>
        <taxon>Lithocarpus</taxon>
    </lineage>
</organism>
<gene>
    <name evidence="5" type="ORF">SO802_005848</name>
</gene>
<reference evidence="5 6" key="1">
    <citation type="submission" date="2024-01" db="EMBL/GenBank/DDBJ databases">
        <title>A telomere-to-telomere, gap-free genome of sweet tea (Lithocarpus litseifolius).</title>
        <authorList>
            <person name="Zhou J."/>
        </authorList>
    </citation>
    <scope>NUCLEOTIDE SEQUENCE [LARGE SCALE GENOMIC DNA]</scope>
    <source>
        <strain evidence="5">Zhou-2022a</strain>
        <tissue evidence="5">Leaf</tissue>
    </source>
</reference>
<protein>
    <recommendedName>
        <fullName evidence="4">C-JID domain-containing protein</fullName>
    </recommendedName>
</protein>
<proteinExistence type="predicted"/>
<dbReference type="Proteomes" id="UP001459277">
    <property type="component" value="Unassembled WGS sequence"/>
</dbReference>
<dbReference type="Pfam" id="PF20160">
    <property type="entry name" value="C-JID"/>
    <property type="match status" value="1"/>
</dbReference>
<sequence length="224" mass="25257">ELCYRESTKKERFDVVIPGSEVPDWFRHQSVGASINLEVPSNLFKQFRGIALCAVFGPNHLTNGPWLACHFKANGKDFSSGPGVRFSKEFETVESDHRWFIYLLPNYFKLLNGKGLLQIADGSSCQLEIEFKPHGLHLNLMEIKKCGAHMVYEEEMEDLKQSMGQSECSSSSIIPYNEGVDVDHFEEDIKIKRSRDDENGGSGEGSSPHIPHPKTKRVRPSDGE</sequence>
<dbReference type="AlphaFoldDB" id="A0AAW2DJA3"/>